<evidence type="ECO:0000256" key="2">
    <source>
        <dbReference type="ARBA" id="ARBA00010072"/>
    </source>
</evidence>
<keyword evidence="5 8" id="KW-0812">Transmembrane</keyword>
<evidence type="ECO:0000313" key="10">
    <source>
        <dbReference type="EMBL" id="MFK4440193.1"/>
    </source>
</evidence>
<feature type="transmembrane region" description="Helical" evidence="8">
    <location>
        <begin position="153"/>
        <end position="177"/>
    </location>
</feature>
<comment type="caution">
    <text evidence="10">The sequence shown here is derived from an EMBL/GenBank/DDBJ whole genome shotgun (WGS) entry which is preliminary data.</text>
</comment>
<dbReference type="Gene3D" id="1.10.3720.10">
    <property type="entry name" value="MetI-like"/>
    <property type="match status" value="1"/>
</dbReference>
<keyword evidence="11" id="KW-1185">Reference proteome</keyword>
<reference evidence="10 11" key="2">
    <citation type="submission" date="2024-11" db="EMBL/GenBank/DDBJ databases">
        <title>Using genomics to understand microbial adaptation to soil warming.</title>
        <authorList>
            <person name="Deangelis K.M. PhD."/>
        </authorList>
    </citation>
    <scope>NUCLEOTIDE SEQUENCE [LARGE SCALE GENOMIC DNA]</scope>
    <source>
        <strain evidence="10 11">GAS97</strain>
    </source>
</reference>
<keyword evidence="4" id="KW-1003">Cell membrane</keyword>
<dbReference type="EMBL" id="JBIYDN010000001">
    <property type="protein sequence ID" value="MFK4440193.1"/>
    <property type="molecule type" value="Genomic_DNA"/>
</dbReference>
<dbReference type="NCBIfam" id="NF011687">
    <property type="entry name" value="PRK15107.1"/>
    <property type="match status" value="1"/>
</dbReference>
<dbReference type="InterPro" id="IPR035906">
    <property type="entry name" value="MetI-like_sf"/>
</dbReference>
<dbReference type="SUPFAM" id="SSF161098">
    <property type="entry name" value="MetI-like"/>
    <property type="match status" value="1"/>
</dbReference>
<keyword evidence="3 8" id="KW-0813">Transport</keyword>
<feature type="transmembrane region" description="Helical" evidence="8">
    <location>
        <begin position="95"/>
        <end position="112"/>
    </location>
</feature>
<feature type="transmembrane region" description="Helical" evidence="8">
    <location>
        <begin position="197"/>
        <end position="216"/>
    </location>
</feature>
<dbReference type="CDD" id="cd06261">
    <property type="entry name" value="TM_PBP2"/>
    <property type="match status" value="1"/>
</dbReference>
<keyword evidence="7 8" id="KW-0472">Membrane</keyword>
<comment type="subcellular location">
    <subcellularLocation>
        <location evidence="1">Cell inner membrane</location>
        <topology evidence="1">Multi-pass membrane protein</topology>
    </subcellularLocation>
    <subcellularLocation>
        <location evidence="8">Cell membrane</location>
        <topology evidence="8">Multi-pass membrane protein</topology>
    </subcellularLocation>
</comment>
<evidence type="ECO:0000256" key="1">
    <source>
        <dbReference type="ARBA" id="ARBA00004429"/>
    </source>
</evidence>
<dbReference type="PANTHER" id="PTHR30614:SF1">
    <property type="entry name" value="GLUTAMATE_ASPARTATE IMPORT PERMEASE PROTEIN GLTK"/>
    <property type="match status" value="1"/>
</dbReference>
<dbReference type="PROSITE" id="PS50928">
    <property type="entry name" value="ABC_TM1"/>
    <property type="match status" value="1"/>
</dbReference>
<evidence type="ECO:0000256" key="5">
    <source>
        <dbReference type="ARBA" id="ARBA00022692"/>
    </source>
</evidence>
<evidence type="ECO:0000313" key="11">
    <source>
        <dbReference type="Proteomes" id="UP001620514"/>
    </source>
</evidence>
<accession>A0ABW8M954</accession>
<comment type="similarity">
    <text evidence="2">Belongs to the binding-protein-dependent transport system permease family. HisMQ subfamily.</text>
</comment>
<sequence>MHHFNWSSVLSSLPTLWTGAIITFKITLLALVFGILWGTVLALLRLSGIKPLEWFAKGYVTLFRSIPLVMVLLWFFLIVPQFLQNVLGLSAEVDIRLASAMVAFSLFEAAYYSEIIRAGIQAVSRGQVNAAFALGMTYMQAMKLIILPQAFRAMVPLLLTQAIVLFQDTSLVYVISLADFFRTATNVGDRDGTTVEMVLFAGACYFVVCLVASGLVKSLQKKVAR</sequence>
<dbReference type="Pfam" id="PF00528">
    <property type="entry name" value="BPD_transp_1"/>
    <property type="match status" value="1"/>
</dbReference>
<evidence type="ECO:0000259" key="9">
    <source>
        <dbReference type="PROSITE" id="PS50928"/>
    </source>
</evidence>
<proteinExistence type="inferred from homology"/>
<dbReference type="InterPro" id="IPR000515">
    <property type="entry name" value="MetI-like"/>
</dbReference>
<evidence type="ECO:0000256" key="7">
    <source>
        <dbReference type="ARBA" id="ARBA00023136"/>
    </source>
</evidence>
<gene>
    <name evidence="10" type="ORF">ABH943_000193</name>
</gene>
<feature type="domain" description="ABC transmembrane type-1" evidence="9">
    <location>
        <begin position="20"/>
        <end position="216"/>
    </location>
</feature>
<reference evidence="10 11" key="1">
    <citation type="submission" date="2024-10" db="EMBL/GenBank/DDBJ databases">
        <authorList>
            <person name="Deangelis K."/>
            <person name="Huntemann M."/>
            <person name="Clum A."/>
            <person name="Wang J."/>
            <person name="Palaniappan K."/>
            <person name="Ritter S."/>
            <person name="Chen I.-M."/>
            <person name="Stamatis D."/>
            <person name="Reddy T."/>
            <person name="O'Malley R."/>
            <person name="Daum C."/>
            <person name="Ng V."/>
            <person name="Ivanova N."/>
            <person name="Kyrpides N."/>
            <person name="Woyke T."/>
        </authorList>
    </citation>
    <scope>NUCLEOTIDE SEQUENCE [LARGE SCALE GENOMIC DNA]</scope>
    <source>
        <strain evidence="10 11">GAS97</strain>
    </source>
</reference>
<evidence type="ECO:0000256" key="3">
    <source>
        <dbReference type="ARBA" id="ARBA00022448"/>
    </source>
</evidence>
<keyword evidence="6 8" id="KW-1133">Transmembrane helix</keyword>
<organism evidence="10 11">
    <name type="scientific">Caballeronia udeis</name>
    <dbReference type="NCBI Taxonomy" id="1232866"/>
    <lineage>
        <taxon>Bacteria</taxon>
        <taxon>Pseudomonadati</taxon>
        <taxon>Pseudomonadota</taxon>
        <taxon>Betaproteobacteria</taxon>
        <taxon>Burkholderiales</taxon>
        <taxon>Burkholderiaceae</taxon>
        <taxon>Caballeronia</taxon>
    </lineage>
</organism>
<feature type="transmembrane region" description="Helical" evidence="8">
    <location>
        <begin position="65"/>
        <end position="83"/>
    </location>
</feature>
<dbReference type="PANTHER" id="PTHR30614">
    <property type="entry name" value="MEMBRANE COMPONENT OF AMINO ACID ABC TRANSPORTER"/>
    <property type="match status" value="1"/>
</dbReference>
<dbReference type="Proteomes" id="UP001620514">
    <property type="component" value="Unassembled WGS sequence"/>
</dbReference>
<evidence type="ECO:0000256" key="4">
    <source>
        <dbReference type="ARBA" id="ARBA00022475"/>
    </source>
</evidence>
<protein>
    <submittedName>
        <fullName evidence="10">Glutamate/aspartate transport system permease protein</fullName>
    </submittedName>
</protein>
<dbReference type="InterPro" id="IPR043429">
    <property type="entry name" value="ArtM/GltK/GlnP/TcyL/YhdX-like"/>
</dbReference>
<name>A0ABW8M954_9BURK</name>
<evidence type="ECO:0000256" key="8">
    <source>
        <dbReference type="RuleBase" id="RU363032"/>
    </source>
</evidence>
<evidence type="ECO:0000256" key="6">
    <source>
        <dbReference type="ARBA" id="ARBA00022989"/>
    </source>
</evidence>
<dbReference type="NCBIfam" id="TIGR01726">
    <property type="entry name" value="HEQRo_perm_3TM"/>
    <property type="match status" value="1"/>
</dbReference>
<feature type="transmembrane region" description="Helical" evidence="8">
    <location>
        <begin position="20"/>
        <end position="44"/>
    </location>
</feature>
<dbReference type="InterPro" id="IPR010065">
    <property type="entry name" value="AA_ABC_transptr_permease_3TM"/>
</dbReference>
<dbReference type="RefSeq" id="WP_031357532.1">
    <property type="nucleotide sequence ID" value="NZ_JBIYDN010000001.1"/>
</dbReference>